<feature type="transmembrane region" description="Helical" evidence="1">
    <location>
        <begin position="20"/>
        <end position="39"/>
    </location>
</feature>
<protein>
    <submittedName>
        <fullName evidence="3">Pilus assembly protein TadG-related protein</fullName>
    </submittedName>
</protein>
<dbReference type="AlphaFoldDB" id="A0AAU7DIB8"/>
<proteinExistence type="predicted"/>
<dbReference type="EMBL" id="CP121196">
    <property type="protein sequence ID" value="XBH17028.1"/>
    <property type="molecule type" value="Genomic_DNA"/>
</dbReference>
<dbReference type="Pfam" id="PF13400">
    <property type="entry name" value="Tad"/>
    <property type="match status" value="1"/>
</dbReference>
<dbReference type="Gene3D" id="3.40.50.410">
    <property type="entry name" value="von Willebrand factor, type A domain"/>
    <property type="match status" value="1"/>
</dbReference>
<keyword evidence="1" id="KW-1133">Transmembrane helix</keyword>
<feature type="domain" description="VWFA" evidence="2">
    <location>
        <begin position="172"/>
        <end position="449"/>
    </location>
</feature>
<reference evidence="3" key="1">
    <citation type="submission" date="2023-03" db="EMBL/GenBank/DDBJ databases">
        <title>Edaphobacter sp.</title>
        <authorList>
            <person name="Huber K.J."/>
            <person name="Papendorf J."/>
            <person name="Pilke C."/>
            <person name="Bunk B."/>
            <person name="Sproeer C."/>
            <person name="Pester M."/>
        </authorList>
    </citation>
    <scope>NUCLEOTIDE SEQUENCE</scope>
    <source>
        <strain evidence="3">DSM 110680</strain>
    </source>
</reference>
<dbReference type="RefSeq" id="WP_348262260.1">
    <property type="nucleotide sequence ID" value="NZ_CP121196.1"/>
</dbReference>
<evidence type="ECO:0000259" key="2">
    <source>
        <dbReference type="SMART" id="SM00327"/>
    </source>
</evidence>
<dbReference type="InterPro" id="IPR036465">
    <property type="entry name" value="vWFA_dom_sf"/>
</dbReference>
<evidence type="ECO:0000256" key="1">
    <source>
        <dbReference type="SAM" id="Phobius"/>
    </source>
</evidence>
<organism evidence="3">
    <name type="scientific">Telmatobacter sp. DSM 110680</name>
    <dbReference type="NCBI Taxonomy" id="3036704"/>
    <lineage>
        <taxon>Bacteria</taxon>
        <taxon>Pseudomonadati</taxon>
        <taxon>Acidobacteriota</taxon>
        <taxon>Terriglobia</taxon>
        <taxon>Terriglobales</taxon>
        <taxon>Acidobacteriaceae</taxon>
        <taxon>Telmatobacter</taxon>
    </lineage>
</organism>
<keyword evidence="1" id="KW-0812">Transmembrane</keyword>
<evidence type="ECO:0000313" key="3">
    <source>
        <dbReference type="EMBL" id="XBH17028.1"/>
    </source>
</evidence>
<sequence length="497" mass="50328">MKRKMHSRITKIVADDHGQILPWMVLMNVLIIGVAGLSIDLGRTYVCYRQLQASTDAAALAGAYALGQPSSSQSSVTSEIALYAATAHGANGSGNLPSPTISTTFSCVTDSAMVAASCDASNTGYNVVRVTQTATVPTLFIQVLSLAGINAAKSLTLTATSSATMASGQNDQVNVAMVVDATASMNTNDTDASCGNTRIYCALQGVRTMLGLLAPCTSSTAKSTATCVPYDQVSLFTFPTIQANTAKYDTDCSGTAPTIIPYTTPAKGATWSAPTGTAGTYQLTGYVSDWTASNQVGGSLSSSSSLVNGVGGPTGSCAGMDSVGGDGTYYAGAIYAAQASLVAAKAAAPGSRNVMIILSDGDASAASGKIQNPPGTNVGHNGNTYPSLDDQCHQAITAAQYASASGTTVYTIAYGASSSGCSTDTGSLAISPCNAMMQMSSGYVSASNAPSFYSDATASQNKGQCTSPSNPNLTLNGIFGNISAQLTKPRLIPNSVT</sequence>
<keyword evidence="1" id="KW-0472">Membrane</keyword>
<dbReference type="SMART" id="SM00327">
    <property type="entry name" value="VWA"/>
    <property type="match status" value="1"/>
</dbReference>
<dbReference type="SUPFAM" id="SSF53300">
    <property type="entry name" value="vWA-like"/>
    <property type="match status" value="1"/>
</dbReference>
<accession>A0AAU7DIB8</accession>
<gene>
    <name evidence="3" type="ORF">P8935_20950</name>
</gene>
<dbReference type="InterPro" id="IPR028087">
    <property type="entry name" value="Tad_N"/>
</dbReference>
<name>A0AAU7DIB8_9BACT</name>
<dbReference type="InterPro" id="IPR002035">
    <property type="entry name" value="VWF_A"/>
</dbReference>